<organism evidence="1 2">
    <name type="scientific">Mycolicibacterium chubuense</name>
    <name type="common">Mycobacterium chubuense</name>
    <dbReference type="NCBI Taxonomy" id="1800"/>
    <lineage>
        <taxon>Bacteria</taxon>
        <taxon>Bacillati</taxon>
        <taxon>Actinomycetota</taxon>
        <taxon>Actinomycetes</taxon>
        <taxon>Mycobacteriales</taxon>
        <taxon>Mycobacteriaceae</taxon>
        <taxon>Mycolicibacterium</taxon>
    </lineage>
</organism>
<keyword evidence="2" id="KW-1185">Reference proteome</keyword>
<accession>A0A0J6W964</accession>
<gene>
    <name evidence="1" type="ORF">MCHUDSM44219_02597</name>
</gene>
<evidence type="ECO:0000313" key="1">
    <source>
        <dbReference type="EMBL" id="KMO79735.1"/>
    </source>
</evidence>
<sequence length="90" mass="9334">MPTSQQVADVIAGISHIGKARDALRDAGFRAVIAANRITVDDEVFALFAGIGIDPVAGRYPRWLVYTVTADPGDYVAVGPAHAATLGPAS</sequence>
<evidence type="ECO:0000313" key="2">
    <source>
        <dbReference type="Proteomes" id="UP000036176"/>
    </source>
</evidence>
<dbReference type="AlphaFoldDB" id="A0A0J6W964"/>
<proteinExistence type="predicted"/>
<dbReference type="Proteomes" id="UP000036176">
    <property type="component" value="Unassembled WGS sequence"/>
</dbReference>
<comment type="caution">
    <text evidence="1">The sequence shown here is derived from an EMBL/GenBank/DDBJ whole genome shotgun (WGS) entry which is preliminary data.</text>
</comment>
<dbReference type="OrthoDB" id="4645224at2"/>
<protein>
    <submittedName>
        <fullName evidence="1">Uncharacterized protein</fullName>
    </submittedName>
</protein>
<dbReference type="PATRIC" id="fig|1800.3.peg.2603"/>
<dbReference type="EMBL" id="JYNX01000035">
    <property type="protein sequence ID" value="KMO79735.1"/>
    <property type="molecule type" value="Genomic_DNA"/>
</dbReference>
<name>A0A0J6W964_MYCCU</name>
<dbReference type="RefSeq" id="WP_048418584.1">
    <property type="nucleotide sequence ID" value="NZ_JYNX01000035.1"/>
</dbReference>
<reference evidence="1 2" key="1">
    <citation type="journal article" date="2015" name="Genome Biol. Evol.">
        <title>Characterization of Three Mycobacterium spp. with Potential Use in Bioremediation by Genome Sequencing and Comparative Genomics.</title>
        <authorList>
            <person name="Das S."/>
            <person name="Pettersson B.M."/>
            <person name="Behra P.R."/>
            <person name="Ramesh M."/>
            <person name="Dasgupta S."/>
            <person name="Bhattacharya A."/>
            <person name="Kirsebom L.A."/>
        </authorList>
    </citation>
    <scope>NUCLEOTIDE SEQUENCE [LARGE SCALE GENOMIC DNA]</scope>
    <source>
        <strain evidence="1 2">DSM 44219</strain>
    </source>
</reference>